<dbReference type="EMBL" id="SGPL01000064">
    <property type="protein sequence ID" value="THH18765.1"/>
    <property type="molecule type" value="Genomic_DNA"/>
</dbReference>
<dbReference type="AlphaFoldDB" id="A0A4S4M1M2"/>
<reference evidence="2 3" key="1">
    <citation type="submission" date="2019-02" db="EMBL/GenBank/DDBJ databases">
        <title>Genome sequencing of the rare red list fungi Bondarzewia mesenterica.</title>
        <authorList>
            <person name="Buettner E."/>
            <person name="Kellner H."/>
        </authorList>
    </citation>
    <scope>NUCLEOTIDE SEQUENCE [LARGE SCALE GENOMIC DNA]</scope>
    <source>
        <strain evidence="2 3">DSM 108281</strain>
    </source>
</reference>
<proteinExistence type="predicted"/>
<protein>
    <recommendedName>
        <fullName evidence="1">Protein kinase domain-containing protein</fullName>
    </recommendedName>
</protein>
<evidence type="ECO:0000313" key="2">
    <source>
        <dbReference type="EMBL" id="THH18765.1"/>
    </source>
</evidence>
<dbReference type="InterPro" id="IPR011009">
    <property type="entry name" value="Kinase-like_dom_sf"/>
</dbReference>
<dbReference type="Pfam" id="PF17667">
    <property type="entry name" value="Pkinase_fungal"/>
    <property type="match status" value="1"/>
</dbReference>
<dbReference type="InterPro" id="IPR000719">
    <property type="entry name" value="Prot_kinase_dom"/>
</dbReference>
<organism evidence="2 3">
    <name type="scientific">Bondarzewia mesenterica</name>
    <dbReference type="NCBI Taxonomy" id="1095465"/>
    <lineage>
        <taxon>Eukaryota</taxon>
        <taxon>Fungi</taxon>
        <taxon>Dikarya</taxon>
        <taxon>Basidiomycota</taxon>
        <taxon>Agaricomycotina</taxon>
        <taxon>Agaricomycetes</taxon>
        <taxon>Russulales</taxon>
        <taxon>Bondarzewiaceae</taxon>
        <taxon>Bondarzewia</taxon>
    </lineage>
</organism>
<sequence>MSSSQDVDSVRRAIRGELVNKIVYDDERVCERLRTAEVDDDLVKQCYKSFLTDTSVQAAVDALKDLEKKANRHKGDVVEIDMYPHLAVLFDYIRYFSVPGDATGPLREFRSSTSPLTSTDEHTLVFPALKPDFSVVTAGIGDTKQWRDRHAFVEVKQTQKQGPRPQGSRPTTVHEIVAQAADYARLHMSARPFALFSVGLLIYGSGFCVGIFDRAGVTLSPPKDMWDDTEEFIRVVRSLACELTAVELGQDPSVRELDRPTTERLTGLTGDEFYPSFLVDPIGDDGRRWCTIGHPMWSSLSLLGRGTVIWRVKAYTDAGLSETEMIMKTAWRSSKRDPESAIYQTVKGTSGGLARYLVGGDVKDSRPDLRVSLVRRQQGWDPREDAVITVRILRGDAVDTFVETPVLHRLIIATVGRPLWTYTSDLEFVRGMRAALEGHLFLWKQGILHRDISAGNILLAGNPDKAEPGHEGFLTDLEFARVQGEIFTSTTTRETVPSRDGLELLERRKTKFTTSSGQRGAAMTGTLQFMAVELLTAMKRKSTQMRTAVHQNEKHDVESFVWVLVYSIMRKLLSLEAPSEERRELKQLFEDSYGQLTIDKILSARTSGAPFDFVGNEILQQSILPKMSDVLLSTLIALKNGVLLQRVLVPKVQVTGFEARELGDITAPASERYTHQWLHKRLTGAINDLEAQENLAGKKAIE</sequence>
<comment type="caution">
    <text evidence="2">The sequence shown here is derived from an EMBL/GenBank/DDBJ whole genome shotgun (WGS) entry which is preliminary data.</text>
</comment>
<dbReference type="InterPro" id="IPR040976">
    <property type="entry name" value="Pkinase_fungal"/>
</dbReference>
<dbReference type="InterPro" id="IPR008266">
    <property type="entry name" value="Tyr_kinase_AS"/>
</dbReference>
<gene>
    <name evidence="2" type="ORF">EW146_g2269</name>
</gene>
<accession>A0A4S4M1M2</accession>
<dbReference type="SUPFAM" id="SSF56112">
    <property type="entry name" value="Protein kinase-like (PK-like)"/>
    <property type="match status" value="1"/>
</dbReference>
<dbReference type="PANTHER" id="PTHR38248:SF2">
    <property type="entry name" value="FUNK1 11"/>
    <property type="match status" value="1"/>
</dbReference>
<dbReference type="PROSITE" id="PS00109">
    <property type="entry name" value="PROTEIN_KINASE_TYR"/>
    <property type="match status" value="1"/>
</dbReference>
<evidence type="ECO:0000259" key="1">
    <source>
        <dbReference type="PROSITE" id="PS50011"/>
    </source>
</evidence>
<dbReference type="GO" id="GO:0005524">
    <property type="term" value="F:ATP binding"/>
    <property type="evidence" value="ECO:0007669"/>
    <property type="project" value="InterPro"/>
</dbReference>
<dbReference type="Proteomes" id="UP000310158">
    <property type="component" value="Unassembled WGS sequence"/>
</dbReference>
<dbReference type="OrthoDB" id="3271139at2759"/>
<evidence type="ECO:0000313" key="3">
    <source>
        <dbReference type="Proteomes" id="UP000310158"/>
    </source>
</evidence>
<dbReference type="PANTHER" id="PTHR38248">
    <property type="entry name" value="FUNK1 6"/>
    <property type="match status" value="1"/>
</dbReference>
<name>A0A4S4M1M2_9AGAM</name>
<dbReference type="PROSITE" id="PS50011">
    <property type="entry name" value="PROTEIN_KINASE_DOM"/>
    <property type="match status" value="1"/>
</dbReference>
<dbReference type="Gene3D" id="1.10.510.10">
    <property type="entry name" value="Transferase(Phosphotransferase) domain 1"/>
    <property type="match status" value="1"/>
</dbReference>
<keyword evidence="3" id="KW-1185">Reference proteome</keyword>
<feature type="domain" description="Protein kinase" evidence="1">
    <location>
        <begin position="297"/>
        <end position="702"/>
    </location>
</feature>
<dbReference type="GO" id="GO:0004672">
    <property type="term" value="F:protein kinase activity"/>
    <property type="evidence" value="ECO:0007669"/>
    <property type="project" value="InterPro"/>
</dbReference>